<accession>A0A104GYJ6</accession>
<name>A0A104GYJ6_9BURK</name>
<sequence length="157" mass="16694">MSTSVKPIPEGMRTLTPHLICAGAADAIEFYRQAFNAVERVRLPAPNGKLMHACLTIGDSSLMLVDEMPEHGALGPKALKGTAVCLHLFVPDVDAAIAQAVAAGAKVTMPAADMFWGDRYGQVEDPFGHRWSLATHQRDLTPEQIRDAMASAPGCGG</sequence>
<dbReference type="InterPro" id="IPR004360">
    <property type="entry name" value="Glyas_Fos-R_dOase_dom"/>
</dbReference>
<protein>
    <submittedName>
        <fullName evidence="2">Glyoxalase</fullName>
    </submittedName>
</protein>
<dbReference type="Proteomes" id="UP000056453">
    <property type="component" value="Unassembled WGS sequence"/>
</dbReference>
<dbReference type="RefSeq" id="WP_059531556.1">
    <property type="nucleotide sequence ID" value="NZ_LOVB01000111.1"/>
</dbReference>
<evidence type="ECO:0000259" key="1">
    <source>
        <dbReference type="PROSITE" id="PS51819"/>
    </source>
</evidence>
<evidence type="ECO:0000313" key="2">
    <source>
        <dbReference type="EMBL" id="KVQ00622.1"/>
    </source>
</evidence>
<evidence type="ECO:0000313" key="3">
    <source>
        <dbReference type="EMBL" id="OJA47866.1"/>
    </source>
</evidence>
<evidence type="ECO:0000313" key="5">
    <source>
        <dbReference type="Proteomes" id="UP000183667"/>
    </source>
</evidence>
<reference evidence="2 4" key="1">
    <citation type="submission" date="2015-11" db="EMBL/GenBank/DDBJ databases">
        <title>Expanding the genomic diversity of Burkholderia species for the development of highly accurate diagnostics.</title>
        <authorList>
            <person name="Sahl J."/>
            <person name="Keim P."/>
            <person name="Wagner D."/>
        </authorList>
    </citation>
    <scope>NUCLEOTIDE SEQUENCE [LARGE SCALE GENOMIC DNA]</scope>
    <source>
        <strain evidence="2 4">MSMB1808WGS</strain>
    </source>
</reference>
<gene>
    <name evidence="3" type="ORF">BGV66_11515</name>
    <name evidence="2" type="ORF">WJ96_34615</name>
</gene>
<dbReference type="Gene3D" id="3.30.720.120">
    <property type="match status" value="1"/>
</dbReference>
<comment type="caution">
    <text evidence="2">The sequence shown here is derived from an EMBL/GenBank/DDBJ whole genome shotgun (WGS) entry which is preliminary data.</text>
</comment>
<organism evidence="2 4">
    <name type="scientific">Burkholderia ubonensis</name>
    <dbReference type="NCBI Taxonomy" id="101571"/>
    <lineage>
        <taxon>Bacteria</taxon>
        <taxon>Pseudomonadati</taxon>
        <taxon>Pseudomonadota</taxon>
        <taxon>Betaproteobacteria</taxon>
        <taxon>Burkholderiales</taxon>
        <taxon>Burkholderiaceae</taxon>
        <taxon>Burkholderia</taxon>
        <taxon>Burkholderia cepacia complex</taxon>
    </lineage>
</organism>
<dbReference type="Gene3D" id="3.30.720.110">
    <property type="match status" value="1"/>
</dbReference>
<dbReference type="SUPFAM" id="SSF54593">
    <property type="entry name" value="Glyoxalase/Bleomycin resistance protein/Dihydroxybiphenyl dioxygenase"/>
    <property type="match status" value="1"/>
</dbReference>
<keyword evidence="4" id="KW-1185">Reference proteome</keyword>
<reference evidence="3" key="3">
    <citation type="submission" date="2016-08" db="EMBL/GenBank/DDBJ databases">
        <authorList>
            <person name="Price E.P."/>
            <person name="Currie B.J."/>
            <person name="Wagner D.M."/>
        </authorList>
    </citation>
    <scope>NUCLEOTIDE SEQUENCE</scope>
    <source>
        <strain evidence="3">MSMB0103</strain>
    </source>
</reference>
<dbReference type="AlphaFoldDB" id="A0A104GYJ6"/>
<reference evidence="5" key="2">
    <citation type="submission" date="2016-08" db="EMBL/GenBank/DDBJ databases">
        <title>Population biology and virulence potential of Burkholderia ubonensis.</title>
        <authorList>
            <person name="Price E.P."/>
            <person name="Currie B.J."/>
            <person name="Wagner D.M."/>
        </authorList>
    </citation>
    <scope>NUCLEOTIDE SEQUENCE [LARGE SCALE GENOMIC DNA]</scope>
    <source>
        <strain evidence="5">MSMB0103</strain>
    </source>
</reference>
<dbReference type="InterPro" id="IPR029068">
    <property type="entry name" value="Glyas_Bleomycin-R_OHBP_Dase"/>
</dbReference>
<dbReference type="EMBL" id="MEAU01000014">
    <property type="protein sequence ID" value="OJA47866.1"/>
    <property type="molecule type" value="Genomic_DNA"/>
</dbReference>
<dbReference type="PROSITE" id="PS51819">
    <property type="entry name" value="VOC"/>
    <property type="match status" value="1"/>
</dbReference>
<dbReference type="Proteomes" id="UP000183667">
    <property type="component" value="Unassembled WGS sequence"/>
</dbReference>
<proteinExistence type="predicted"/>
<dbReference type="PANTHER" id="PTHR34109">
    <property type="entry name" value="BNAUNNG04460D PROTEIN-RELATED"/>
    <property type="match status" value="1"/>
</dbReference>
<dbReference type="CDD" id="cd07246">
    <property type="entry name" value="VOC_like"/>
    <property type="match status" value="1"/>
</dbReference>
<dbReference type="EMBL" id="LPBJ01000032">
    <property type="protein sequence ID" value="KVQ00622.1"/>
    <property type="molecule type" value="Genomic_DNA"/>
</dbReference>
<dbReference type="InterPro" id="IPR037523">
    <property type="entry name" value="VOC_core"/>
</dbReference>
<dbReference type="PANTHER" id="PTHR34109:SF1">
    <property type="entry name" value="VOC DOMAIN-CONTAINING PROTEIN"/>
    <property type="match status" value="1"/>
</dbReference>
<feature type="domain" description="VOC" evidence="1">
    <location>
        <begin position="11"/>
        <end position="136"/>
    </location>
</feature>
<dbReference type="Pfam" id="PF00903">
    <property type="entry name" value="Glyoxalase"/>
    <property type="match status" value="1"/>
</dbReference>
<evidence type="ECO:0000313" key="4">
    <source>
        <dbReference type="Proteomes" id="UP000056453"/>
    </source>
</evidence>